<dbReference type="AlphaFoldDB" id="A0A229UWG3"/>
<feature type="coiled-coil region" evidence="14">
    <location>
        <begin position="130"/>
        <end position="163"/>
    </location>
</feature>
<keyword evidence="8" id="KW-0067">ATP-binding</keyword>
<dbReference type="Gene3D" id="3.40.50.2300">
    <property type="match status" value="1"/>
</dbReference>
<evidence type="ECO:0000256" key="3">
    <source>
        <dbReference type="ARBA" id="ARBA00012438"/>
    </source>
</evidence>
<dbReference type="Proteomes" id="UP000215509">
    <property type="component" value="Unassembled WGS sequence"/>
</dbReference>
<evidence type="ECO:0000256" key="5">
    <source>
        <dbReference type="ARBA" id="ARBA00022679"/>
    </source>
</evidence>
<feature type="modified residue" description="4-aspartylphosphate" evidence="13">
    <location>
        <position position="55"/>
    </location>
</feature>
<sequence length="391" mass="43755">MKESIHILLVDDQPENLLALEAILGNEEYCLIKAHSGEEALRCLLTYEFAVIVLDVQMPGMNGFETAKWIKSREKTKAVPIIFVTAAAYGEQDQSCTAYSVGAIDYMVKPIVPHVLKSKIEGFVHIYVTQQKLQQQTALLNQRKQELQLAKEAAEQAARAKSEFLAIMSHEIRTPLNGVLAMADLLLDTALTEEQREFTETIRKSGSSLLTILNDILDLSKIESGKIQVQQELFHLRSCLEDVKELFHQDARKKSLDVHLSIDEAVPEWLISDEVRLRRILANLIGNAIKFTQQGKVHLEVKLVNRMEERLELEFRVEDTGIGIPESKRGVLFKPFSQLDSSTTRKYGGTGLGLAICKSLTEHLGGTIRLDPTYGPGARFLFTLNAQSGVV</sequence>
<dbReference type="SUPFAM" id="SSF55874">
    <property type="entry name" value="ATPase domain of HSP90 chaperone/DNA topoisomerase II/histidine kinase"/>
    <property type="match status" value="1"/>
</dbReference>
<dbReference type="InterPro" id="IPR005467">
    <property type="entry name" value="His_kinase_dom"/>
</dbReference>
<dbReference type="SUPFAM" id="SSF52172">
    <property type="entry name" value="CheY-like"/>
    <property type="match status" value="1"/>
</dbReference>
<dbReference type="InterPro" id="IPR003661">
    <property type="entry name" value="HisK_dim/P_dom"/>
</dbReference>
<keyword evidence="4 13" id="KW-0597">Phosphoprotein</keyword>
<dbReference type="PROSITE" id="PS50110">
    <property type="entry name" value="RESPONSE_REGULATORY"/>
    <property type="match status" value="1"/>
</dbReference>
<comment type="similarity">
    <text evidence="2">In the N-terminal section; belongs to the phytochrome family.</text>
</comment>
<evidence type="ECO:0000256" key="9">
    <source>
        <dbReference type="ARBA" id="ARBA00023012"/>
    </source>
</evidence>
<dbReference type="PANTHER" id="PTHR45339:SF1">
    <property type="entry name" value="HYBRID SIGNAL TRANSDUCTION HISTIDINE KINASE J"/>
    <property type="match status" value="1"/>
</dbReference>
<dbReference type="CDD" id="cd16922">
    <property type="entry name" value="HATPase_EvgS-ArcB-TorS-like"/>
    <property type="match status" value="1"/>
</dbReference>
<dbReference type="GO" id="GO:0005524">
    <property type="term" value="F:ATP binding"/>
    <property type="evidence" value="ECO:0007669"/>
    <property type="project" value="UniProtKB-KW"/>
</dbReference>
<evidence type="ECO:0000256" key="1">
    <source>
        <dbReference type="ARBA" id="ARBA00000085"/>
    </source>
</evidence>
<dbReference type="InterPro" id="IPR001789">
    <property type="entry name" value="Sig_transdc_resp-reg_receiver"/>
</dbReference>
<comment type="caution">
    <text evidence="17">The sequence shown here is derived from an EMBL/GenBank/DDBJ whole genome shotgun (WGS) entry which is preliminary data.</text>
</comment>
<comment type="subunit">
    <text evidence="10">At low DSF concentrations, interacts with RpfF.</text>
</comment>
<evidence type="ECO:0000256" key="7">
    <source>
        <dbReference type="ARBA" id="ARBA00022777"/>
    </source>
</evidence>
<dbReference type="PANTHER" id="PTHR45339">
    <property type="entry name" value="HYBRID SIGNAL TRANSDUCTION HISTIDINE KINASE J"/>
    <property type="match status" value="1"/>
</dbReference>
<reference evidence="17 18" key="1">
    <citation type="submission" date="2017-07" db="EMBL/GenBank/DDBJ databases">
        <title>Genome sequencing and assembly of Paenibacillus rigui.</title>
        <authorList>
            <person name="Mayilraj S."/>
        </authorList>
    </citation>
    <scope>NUCLEOTIDE SEQUENCE [LARGE SCALE GENOMIC DNA]</scope>
    <source>
        <strain evidence="17 18">JCM 16352</strain>
    </source>
</reference>
<dbReference type="SMART" id="SM00388">
    <property type="entry name" value="HisKA"/>
    <property type="match status" value="1"/>
</dbReference>
<dbReference type="SMART" id="SM00387">
    <property type="entry name" value="HATPase_c"/>
    <property type="match status" value="1"/>
</dbReference>
<evidence type="ECO:0000256" key="4">
    <source>
        <dbReference type="ARBA" id="ARBA00022553"/>
    </source>
</evidence>
<dbReference type="CDD" id="cd00082">
    <property type="entry name" value="HisKA"/>
    <property type="match status" value="1"/>
</dbReference>
<evidence type="ECO:0000256" key="12">
    <source>
        <dbReference type="ARBA" id="ARBA00074306"/>
    </source>
</evidence>
<evidence type="ECO:0000313" key="18">
    <source>
        <dbReference type="Proteomes" id="UP000215509"/>
    </source>
</evidence>
<accession>A0A229UWG3</accession>
<dbReference type="Pfam" id="PF02518">
    <property type="entry name" value="HATPase_c"/>
    <property type="match status" value="1"/>
</dbReference>
<dbReference type="Pfam" id="PF00512">
    <property type="entry name" value="HisKA"/>
    <property type="match status" value="1"/>
</dbReference>
<dbReference type="InterPro" id="IPR003594">
    <property type="entry name" value="HATPase_dom"/>
</dbReference>
<dbReference type="SMART" id="SM00448">
    <property type="entry name" value="REC"/>
    <property type="match status" value="1"/>
</dbReference>
<keyword evidence="5" id="KW-0808">Transferase</keyword>
<dbReference type="FunFam" id="1.10.287.130:FF:000002">
    <property type="entry name" value="Two-component osmosensing histidine kinase"/>
    <property type="match status" value="1"/>
</dbReference>
<evidence type="ECO:0000256" key="14">
    <source>
        <dbReference type="SAM" id="Coils"/>
    </source>
</evidence>
<keyword evidence="14" id="KW-0175">Coiled coil</keyword>
<keyword evidence="9" id="KW-0902">Two-component regulatory system</keyword>
<dbReference type="Gene3D" id="1.10.287.130">
    <property type="match status" value="1"/>
</dbReference>
<dbReference type="InterPro" id="IPR011006">
    <property type="entry name" value="CheY-like_superfamily"/>
</dbReference>
<dbReference type="OrthoDB" id="9790669at2"/>
<protein>
    <recommendedName>
        <fullName evidence="12">Circadian input-output histidine kinase CikA</fullName>
        <ecNumber evidence="3">2.7.13.3</ecNumber>
    </recommendedName>
    <alternativeName>
        <fullName evidence="11">Sensory/regulatory protein RpfC</fullName>
    </alternativeName>
</protein>
<evidence type="ECO:0000256" key="8">
    <source>
        <dbReference type="ARBA" id="ARBA00022840"/>
    </source>
</evidence>
<feature type="domain" description="Histidine kinase" evidence="15">
    <location>
        <begin position="167"/>
        <end position="388"/>
    </location>
</feature>
<dbReference type="InterPro" id="IPR036890">
    <property type="entry name" value="HATPase_C_sf"/>
</dbReference>
<dbReference type="PROSITE" id="PS50109">
    <property type="entry name" value="HIS_KIN"/>
    <property type="match status" value="1"/>
</dbReference>
<gene>
    <name evidence="17" type="ORF">CF651_04540</name>
</gene>
<dbReference type="EC" id="2.7.13.3" evidence="3"/>
<evidence type="ECO:0000256" key="11">
    <source>
        <dbReference type="ARBA" id="ARBA00068150"/>
    </source>
</evidence>
<dbReference type="InterPro" id="IPR004358">
    <property type="entry name" value="Sig_transdc_His_kin-like_C"/>
</dbReference>
<evidence type="ECO:0000313" key="17">
    <source>
        <dbReference type="EMBL" id="OXM87611.1"/>
    </source>
</evidence>
<organism evidence="17 18">
    <name type="scientific">Paenibacillus rigui</name>
    <dbReference type="NCBI Taxonomy" id="554312"/>
    <lineage>
        <taxon>Bacteria</taxon>
        <taxon>Bacillati</taxon>
        <taxon>Bacillota</taxon>
        <taxon>Bacilli</taxon>
        <taxon>Bacillales</taxon>
        <taxon>Paenibacillaceae</taxon>
        <taxon>Paenibacillus</taxon>
    </lineage>
</organism>
<evidence type="ECO:0000256" key="6">
    <source>
        <dbReference type="ARBA" id="ARBA00022741"/>
    </source>
</evidence>
<evidence type="ECO:0000256" key="13">
    <source>
        <dbReference type="PROSITE-ProRule" id="PRU00169"/>
    </source>
</evidence>
<evidence type="ECO:0000256" key="10">
    <source>
        <dbReference type="ARBA" id="ARBA00064003"/>
    </source>
</evidence>
<proteinExistence type="inferred from homology"/>
<keyword evidence="6" id="KW-0547">Nucleotide-binding</keyword>
<dbReference type="GO" id="GO:0000155">
    <property type="term" value="F:phosphorelay sensor kinase activity"/>
    <property type="evidence" value="ECO:0007669"/>
    <property type="project" value="InterPro"/>
</dbReference>
<dbReference type="EMBL" id="NMQW01000004">
    <property type="protein sequence ID" value="OXM87611.1"/>
    <property type="molecule type" value="Genomic_DNA"/>
</dbReference>
<evidence type="ECO:0000259" key="15">
    <source>
        <dbReference type="PROSITE" id="PS50109"/>
    </source>
</evidence>
<evidence type="ECO:0000259" key="16">
    <source>
        <dbReference type="PROSITE" id="PS50110"/>
    </source>
</evidence>
<evidence type="ECO:0000256" key="2">
    <source>
        <dbReference type="ARBA" id="ARBA00006402"/>
    </source>
</evidence>
<dbReference type="FunFam" id="3.30.565.10:FF:000010">
    <property type="entry name" value="Sensor histidine kinase RcsC"/>
    <property type="match status" value="1"/>
</dbReference>
<dbReference type="PRINTS" id="PR00344">
    <property type="entry name" value="BCTRLSENSOR"/>
</dbReference>
<comment type="catalytic activity">
    <reaction evidence="1">
        <text>ATP + protein L-histidine = ADP + protein N-phospho-L-histidine.</text>
        <dbReference type="EC" id="2.7.13.3"/>
    </reaction>
</comment>
<keyword evidence="18" id="KW-1185">Reference proteome</keyword>
<feature type="domain" description="Response regulatory" evidence="16">
    <location>
        <begin position="6"/>
        <end position="124"/>
    </location>
</feature>
<keyword evidence="7 17" id="KW-0418">Kinase</keyword>
<name>A0A229UWG3_9BACL</name>
<dbReference type="Pfam" id="PF00072">
    <property type="entry name" value="Response_reg"/>
    <property type="match status" value="1"/>
</dbReference>
<dbReference type="Gene3D" id="3.30.565.10">
    <property type="entry name" value="Histidine kinase-like ATPase, C-terminal domain"/>
    <property type="match status" value="1"/>
</dbReference>